<keyword evidence="2" id="KW-0472">Membrane</keyword>
<reference evidence="3 4" key="1">
    <citation type="journal article" date="2021" name="Sci. Rep.">
        <title>The genome of the diatom Chaetoceros tenuissimus carries an ancient integrated fragment of an extant virus.</title>
        <authorList>
            <person name="Hongo Y."/>
            <person name="Kimura K."/>
            <person name="Takaki Y."/>
            <person name="Yoshida Y."/>
            <person name="Baba S."/>
            <person name="Kobayashi G."/>
            <person name="Nagasaki K."/>
            <person name="Hano T."/>
            <person name="Tomaru Y."/>
        </authorList>
    </citation>
    <scope>NUCLEOTIDE SEQUENCE [LARGE SCALE GENOMIC DNA]</scope>
    <source>
        <strain evidence="3 4">NIES-3715</strain>
    </source>
</reference>
<evidence type="ECO:0000256" key="2">
    <source>
        <dbReference type="SAM" id="Phobius"/>
    </source>
</evidence>
<accession>A0AAD3CZJ3</accession>
<feature type="transmembrane region" description="Helical" evidence="2">
    <location>
        <begin position="317"/>
        <end position="336"/>
    </location>
</feature>
<keyword evidence="2" id="KW-0812">Transmembrane</keyword>
<gene>
    <name evidence="3" type="ORF">CTEN210_11325</name>
</gene>
<comment type="caution">
    <text evidence="3">The sequence shown here is derived from an EMBL/GenBank/DDBJ whole genome shotgun (WGS) entry which is preliminary data.</text>
</comment>
<feature type="region of interest" description="Disordered" evidence="1">
    <location>
        <begin position="57"/>
        <end position="146"/>
    </location>
</feature>
<evidence type="ECO:0000313" key="3">
    <source>
        <dbReference type="EMBL" id="GFH54849.1"/>
    </source>
</evidence>
<sequence>MVKYNFAAYIATVATAVLLQGEHAYAHAHGMKATLLDDRNLKRESYLDDIAVRTDDAYGRGIPNTDDDNDDYEDYDDLYDDDEVPSGGRTTDGDDTTDISTDDNDVDADDDVTIYPVGDDAVSNDPSDTGDDSTEDSPSYSCVDNKDGTFGDVTSYPINFRYDYEMVTYDSTDVESKISALEKSIADLILTSDALSCGRRRLAFNLRRKLALTGLDPIPADILSSDGCVLATFGGSTRCDVVEGRLTLYSDGVDSESDITKVKNLIESSMNDGTLAATDDDIIELIFFENENNVIDNPINTGGNGTTQRKAEGGVNAAPIFASAACAAVLVGFLVGRRMLKKDEDETVEESQDNSLDEDNELDIAGIESDDSHIVNQSEILNGSGGSVTVSSSFAR</sequence>
<dbReference type="EMBL" id="BLLK01000047">
    <property type="protein sequence ID" value="GFH54849.1"/>
    <property type="molecule type" value="Genomic_DNA"/>
</dbReference>
<evidence type="ECO:0000313" key="4">
    <source>
        <dbReference type="Proteomes" id="UP001054902"/>
    </source>
</evidence>
<feature type="compositionally biased region" description="Acidic residues" evidence="1">
    <location>
        <begin position="93"/>
        <end position="112"/>
    </location>
</feature>
<feature type="compositionally biased region" description="Acidic residues" evidence="1">
    <location>
        <begin position="65"/>
        <end position="84"/>
    </location>
</feature>
<protein>
    <submittedName>
        <fullName evidence="3">Uncharacterized protein</fullName>
    </submittedName>
</protein>
<dbReference type="AlphaFoldDB" id="A0AAD3CZJ3"/>
<proteinExistence type="predicted"/>
<name>A0AAD3CZJ3_9STRA</name>
<keyword evidence="4" id="KW-1185">Reference proteome</keyword>
<organism evidence="3 4">
    <name type="scientific">Chaetoceros tenuissimus</name>
    <dbReference type="NCBI Taxonomy" id="426638"/>
    <lineage>
        <taxon>Eukaryota</taxon>
        <taxon>Sar</taxon>
        <taxon>Stramenopiles</taxon>
        <taxon>Ochrophyta</taxon>
        <taxon>Bacillariophyta</taxon>
        <taxon>Coscinodiscophyceae</taxon>
        <taxon>Chaetocerotophycidae</taxon>
        <taxon>Chaetocerotales</taxon>
        <taxon>Chaetocerotaceae</taxon>
        <taxon>Chaetoceros</taxon>
    </lineage>
</organism>
<dbReference type="Proteomes" id="UP001054902">
    <property type="component" value="Unassembled WGS sequence"/>
</dbReference>
<keyword evidence="2" id="KW-1133">Transmembrane helix</keyword>
<evidence type="ECO:0000256" key="1">
    <source>
        <dbReference type="SAM" id="MobiDB-lite"/>
    </source>
</evidence>